<evidence type="ECO:0000259" key="9">
    <source>
        <dbReference type="PROSITE" id="PS50862"/>
    </source>
</evidence>
<dbReference type="PROSITE" id="PS50862">
    <property type="entry name" value="AA_TRNA_LIGASE_II"/>
    <property type="match status" value="1"/>
</dbReference>
<feature type="domain" description="Aminoacyl-transfer RNA synthetases class-II family profile" evidence="9">
    <location>
        <begin position="150"/>
        <end position="444"/>
    </location>
</feature>
<comment type="caution">
    <text evidence="10">The sequence shown here is derived from an EMBL/GenBank/DDBJ whole genome shotgun (WGS) entry which is preliminary data.</text>
</comment>
<dbReference type="InterPro" id="IPR006195">
    <property type="entry name" value="aa-tRNA-synth_II"/>
</dbReference>
<dbReference type="SUPFAM" id="SSF46589">
    <property type="entry name" value="tRNA-binding arm"/>
    <property type="match status" value="1"/>
</dbReference>
<organism evidence="10 11">
    <name type="scientific">Cryptosporidium canis</name>
    <dbReference type="NCBI Taxonomy" id="195482"/>
    <lineage>
        <taxon>Eukaryota</taxon>
        <taxon>Sar</taxon>
        <taxon>Alveolata</taxon>
        <taxon>Apicomplexa</taxon>
        <taxon>Conoidasida</taxon>
        <taxon>Coccidia</taxon>
        <taxon>Eucoccidiorida</taxon>
        <taxon>Eimeriorina</taxon>
        <taxon>Cryptosporidiidae</taxon>
        <taxon>Cryptosporidium</taxon>
    </lineage>
</organism>
<dbReference type="CDD" id="cd00770">
    <property type="entry name" value="SerRS_core"/>
    <property type="match status" value="1"/>
</dbReference>
<feature type="coiled-coil region" evidence="8">
    <location>
        <begin position="50"/>
        <end position="96"/>
    </location>
</feature>
<dbReference type="Pfam" id="PF00587">
    <property type="entry name" value="tRNA-synt_2b"/>
    <property type="match status" value="1"/>
</dbReference>
<evidence type="ECO:0000256" key="8">
    <source>
        <dbReference type="SAM" id="Coils"/>
    </source>
</evidence>
<keyword evidence="8" id="KW-0175">Coiled coil</keyword>
<dbReference type="InterPro" id="IPR010978">
    <property type="entry name" value="tRNA-bd_arm"/>
</dbReference>
<dbReference type="InterPro" id="IPR002314">
    <property type="entry name" value="aa-tRNA-synt_IIb"/>
</dbReference>
<evidence type="ECO:0000256" key="1">
    <source>
        <dbReference type="ARBA" id="ARBA00012840"/>
    </source>
</evidence>
<dbReference type="InterPro" id="IPR045864">
    <property type="entry name" value="aa-tRNA-synth_II/BPL/LPL"/>
</dbReference>
<dbReference type="Gene3D" id="3.30.930.10">
    <property type="entry name" value="Bira Bifunctional Protein, Domain 2"/>
    <property type="match status" value="1"/>
</dbReference>
<name>A0ABQ8P4J4_9CRYT</name>
<keyword evidence="6" id="KW-0030">Aminoacyl-tRNA synthetase</keyword>
<dbReference type="Pfam" id="PF02403">
    <property type="entry name" value="Seryl_tRNA_N"/>
    <property type="match status" value="1"/>
</dbReference>
<dbReference type="InterPro" id="IPR002317">
    <property type="entry name" value="Ser-tRNA-ligase_type_1"/>
</dbReference>
<keyword evidence="11" id="KW-1185">Reference proteome</keyword>
<evidence type="ECO:0000313" key="10">
    <source>
        <dbReference type="EMBL" id="KAJ1608013.1"/>
    </source>
</evidence>
<evidence type="ECO:0000313" key="11">
    <source>
        <dbReference type="Proteomes" id="UP001071777"/>
    </source>
</evidence>
<evidence type="ECO:0000256" key="2">
    <source>
        <dbReference type="ARBA" id="ARBA00022598"/>
    </source>
</evidence>
<keyword evidence="4" id="KW-0067">ATP-binding</keyword>
<keyword evidence="2" id="KW-0436">Ligase</keyword>
<dbReference type="PIRSF" id="PIRSF001529">
    <property type="entry name" value="Ser-tRNA-synth_IIa"/>
    <property type="match status" value="1"/>
</dbReference>
<dbReference type="SUPFAM" id="SSF55681">
    <property type="entry name" value="Class II aaRS and biotin synthetases"/>
    <property type="match status" value="1"/>
</dbReference>
<evidence type="ECO:0000256" key="4">
    <source>
        <dbReference type="ARBA" id="ARBA00022840"/>
    </source>
</evidence>
<dbReference type="Gene3D" id="1.10.287.40">
    <property type="entry name" value="Serine-tRNA synthetase, tRNA binding domain"/>
    <property type="match status" value="1"/>
</dbReference>
<dbReference type="InterPro" id="IPR033729">
    <property type="entry name" value="SerRS_core"/>
</dbReference>
<gene>
    <name evidence="10" type="ORF">OJ252_2661</name>
</gene>
<dbReference type="PANTHER" id="PTHR11778">
    <property type="entry name" value="SERYL-TRNA SYNTHETASE"/>
    <property type="match status" value="1"/>
</dbReference>
<dbReference type="EMBL" id="JAPCXB010000107">
    <property type="protein sequence ID" value="KAJ1608013.1"/>
    <property type="molecule type" value="Genomic_DNA"/>
</dbReference>
<keyword evidence="3" id="KW-0547">Nucleotide-binding</keyword>
<dbReference type="PRINTS" id="PR00981">
    <property type="entry name" value="TRNASYNTHSER"/>
</dbReference>
<sequence length="456" mass="52265">MPIDINRIRVEKGGDYQKIAESEAARYKGLETLEELVKVDQKWREDVFKLEQSKKELNSISKEIAQIKKKDPKADCKELQEKSVQLKKNLPIIEKQALETEETRDKLWNKIGNVLQPDVPISNTEDDNLVLRTWGEIPDIKVDGTPGKLHHNEVMSRLGFYDSVKGAELAGHRGYFLKDFGVIMSMALSHYAMNFLLKKGYRAIQPPYFMKRDLMGKAAELQDFEETLYHIPSDGSKGEVDSNSLFLIATSEQPIAAMHHNVTFEDKDLPIKYAGISTCFRKEAGAHGKDTWGIFRIHQFEKVEQFCVTLPEESNTVHEEMIRISEEFYQSLELPYRVISIVSGALNDAASKKYDLEAWFPGYNSYRELVSCSNCTDFQSRALDCRLGFKKEGEREKRYCHFLNGTLCAIQRTMCCIVENYQTPEGLKVPKVLQPYMDGVEFIPFKQENPTPATEN</sequence>
<accession>A0ABQ8P4J4</accession>
<evidence type="ECO:0000256" key="7">
    <source>
        <dbReference type="ARBA" id="ARBA00031113"/>
    </source>
</evidence>
<keyword evidence="5" id="KW-0648">Protein biosynthesis</keyword>
<dbReference type="InterPro" id="IPR015866">
    <property type="entry name" value="Ser-tRNA-synth_1_N"/>
</dbReference>
<dbReference type="NCBIfam" id="TIGR00414">
    <property type="entry name" value="serS"/>
    <property type="match status" value="1"/>
</dbReference>
<evidence type="ECO:0000256" key="3">
    <source>
        <dbReference type="ARBA" id="ARBA00022741"/>
    </source>
</evidence>
<reference evidence="10" key="1">
    <citation type="submission" date="2022-10" db="EMBL/GenBank/DDBJ databases">
        <title>Adaptive evolution leads to modifications in subtelomeric GC content in a zoonotic Cryptosporidium species.</title>
        <authorList>
            <person name="Li J."/>
            <person name="Feng Y."/>
            <person name="Xiao L."/>
        </authorList>
    </citation>
    <scope>NUCLEOTIDE SEQUENCE</scope>
    <source>
        <strain evidence="10">25894</strain>
    </source>
</reference>
<protein>
    <recommendedName>
        <fullName evidence="1">serine--tRNA ligase</fullName>
        <ecNumber evidence="1">6.1.1.11</ecNumber>
    </recommendedName>
    <alternativeName>
        <fullName evidence="7">Seryl-tRNA synthetase</fullName>
    </alternativeName>
</protein>
<dbReference type="EC" id="6.1.1.11" evidence="1"/>
<proteinExistence type="predicted"/>
<evidence type="ECO:0000256" key="5">
    <source>
        <dbReference type="ARBA" id="ARBA00022917"/>
    </source>
</evidence>
<dbReference type="Proteomes" id="UP001071777">
    <property type="component" value="Unassembled WGS sequence"/>
</dbReference>
<evidence type="ECO:0000256" key="6">
    <source>
        <dbReference type="ARBA" id="ARBA00023146"/>
    </source>
</evidence>
<dbReference type="InterPro" id="IPR042103">
    <property type="entry name" value="SerRS_1_N_sf"/>
</dbReference>